<dbReference type="Proteomes" id="UP001169760">
    <property type="component" value="Unassembled WGS sequence"/>
</dbReference>
<evidence type="ECO:0000313" key="2">
    <source>
        <dbReference type="Proteomes" id="UP001169760"/>
    </source>
</evidence>
<proteinExistence type="predicted"/>
<dbReference type="EMBL" id="JAUOPB010000017">
    <property type="protein sequence ID" value="MDO6424741.1"/>
    <property type="molecule type" value="Genomic_DNA"/>
</dbReference>
<gene>
    <name evidence="1" type="ORF">Q4521_19785</name>
</gene>
<dbReference type="RefSeq" id="WP_303493933.1">
    <property type="nucleotide sequence ID" value="NZ_JAUOPB010000017.1"/>
</dbReference>
<name>A0AAW7XCP0_9GAMM</name>
<organism evidence="1 2">
    <name type="scientific">Saccharophagus degradans</name>
    <dbReference type="NCBI Taxonomy" id="86304"/>
    <lineage>
        <taxon>Bacteria</taxon>
        <taxon>Pseudomonadati</taxon>
        <taxon>Pseudomonadota</taxon>
        <taxon>Gammaproteobacteria</taxon>
        <taxon>Cellvibrionales</taxon>
        <taxon>Cellvibrionaceae</taxon>
        <taxon>Saccharophagus</taxon>
    </lineage>
</organism>
<sequence length="109" mass="11844">MYNGVEYLAYNLIPSIPQGAGLFAIFNTQTDTLTEFVRAGGETLAHIESDGRDQFVAAENAVPPTETNAASGDILWRKAYKPYGESLNEPMDASTLDYTGHIRDDSGLV</sequence>
<dbReference type="AlphaFoldDB" id="A0AAW7XCP0"/>
<protein>
    <submittedName>
        <fullName evidence="1">Uncharacterized protein</fullName>
    </submittedName>
</protein>
<comment type="caution">
    <text evidence="1">The sequence shown here is derived from an EMBL/GenBank/DDBJ whole genome shotgun (WGS) entry which is preliminary data.</text>
</comment>
<accession>A0AAW7XCP0</accession>
<reference evidence="1" key="1">
    <citation type="submission" date="2023-07" db="EMBL/GenBank/DDBJ databases">
        <title>Genome content predicts the carbon catabolic preferences of heterotrophic bacteria.</title>
        <authorList>
            <person name="Gralka M."/>
        </authorList>
    </citation>
    <scope>NUCLEOTIDE SEQUENCE</scope>
    <source>
        <strain evidence="1">I3M17_2</strain>
    </source>
</reference>
<evidence type="ECO:0000313" key="1">
    <source>
        <dbReference type="EMBL" id="MDO6424741.1"/>
    </source>
</evidence>